<dbReference type="EMBL" id="QEAM01000009">
    <property type="protein sequence ID" value="TPX51057.1"/>
    <property type="molecule type" value="Genomic_DNA"/>
</dbReference>
<proteinExistence type="predicted"/>
<dbReference type="Proteomes" id="UP000320475">
    <property type="component" value="Unassembled WGS sequence"/>
</dbReference>
<dbReference type="AlphaFoldDB" id="A0A507DIJ8"/>
<organism evidence="2 3">
    <name type="scientific">Synchytrium endobioticum</name>
    <dbReference type="NCBI Taxonomy" id="286115"/>
    <lineage>
        <taxon>Eukaryota</taxon>
        <taxon>Fungi</taxon>
        <taxon>Fungi incertae sedis</taxon>
        <taxon>Chytridiomycota</taxon>
        <taxon>Chytridiomycota incertae sedis</taxon>
        <taxon>Chytridiomycetes</taxon>
        <taxon>Synchytriales</taxon>
        <taxon>Synchytriaceae</taxon>
        <taxon>Synchytrium</taxon>
    </lineage>
</organism>
<gene>
    <name evidence="2" type="ORF">SeLEV6574_g00553</name>
</gene>
<sequence length="173" mass="19202">MVGLNSHVVAVKHAQDVVPTSMDLPMVAERFNDRAAMKQSRLEADAVDDEDIHIEPQMSSTVLEDKQMSNLLRKPDWIEPETETAEEDLFASAEFNQDTVPLEEDNHGSQESDQHQSLAHLLADDNEEAHIDRPVDFKGGDGWRMSDETMDGTLSNGDYYDIHSGLTSPGGPP</sequence>
<protein>
    <submittedName>
        <fullName evidence="2">Uncharacterized protein</fullName>
    </submittedName>
</protein>
<dbReference type="VEuPathDB" id="FungiDB:SeMB42_g03594"/>
<evidence type="ECO:0000256" key="1">
    <source>
        <dbReference type="SAM" id="MobiDB-lite"/>
    </source>
</evidence>
<name>A0A507DIJ8_9FUNG</name>
<feature type="region of interest" description="Disordered" evidence="1">
    <location>
        <begin position="97"/>
        <end position="173"/>
    </location>
</feature>
<feature type="compositionally biased region" description="Basic and acidic residues" evidence="1">
    <location>
        <begin position="128"/>
        <end position="147"/>
    </location>
</feature>
<reference evidence="2 3" key="1">
    <citation type="journal article" date="2019" name="Sci. Rep.">
        <title>Comparative genomics of chytrid fungi reveal insights into the obligate biotrophic and pathogenic lifestyle of Synchytrium endobioticum.</title>
        <authorList>
            <person name="van de Vossenberg B.T.L.H."/>
            <person name="Warris S."/>
            <person name="Nguyen H.D.T."/>
            <person name="van Gent-Pelzer M.P.E."/>
            <person name="Joly D.L."/>
            <person name="van de Geest H.C."/>
            <person name="Bonants P.J.M."/>
            <person name="Smith D.S."/>
            <person name="Levesque C.A."/>
            <person name="van der Lee T.A.J."/>
        </authorList>
    </citation>
    <scope>NUCLEOTIDE SEQUENCE [LARGE SCALE GENOMIC DNA]</scope>
    <source>
        <strain evidence="2 3">LEV6574</strain>
    </source>
</reference>
<comment type="caution">
    <text evidence="2">The sequence shown here is derived from an EMBL/GenBank/DDBJ whole genome shotgun (WGS) entry which is preliminary data.</text>
</comment>
<evidence type="ECO:0000313" key="3">
    <source>
        <dbReference type="Proteomes" id="UP000320475"/>
    </source>
</evidence>
<feature type="compositionally biased region" description="Basic and acidic residues" evidence="1">
    <location>
        <begin position="104"/>
        <end position="114"/>
    </location>
</feature>
<evidence type="ECO:0000313" key="2">
    <source>
        <dbReference type="EMBL" id="TPX51057.1"/>
    </source>
</evidence>
<accession>A0A507DIJ8</accession>